<evidence type="ECO:0000313" key="9">
    <source>
        <dbReference type="Proteomes" id="UP001175211"/>
    </source>
</evidence>
<dbReference type="GO" id="GO:0016020">
    <property type="term" value="C:membrane"/>
    <property type="evidence" value="ECO:0007669"/>
    <property type="project" value="UniProtKB-SubCell"/>
</dbReference>
<dbReference type="GO" id="GO:0022857">
    <property type="term" value="F:transmembrane transporter activity"/>
    <property type="evidence" value="ECO:0007669"/>
    <property type="project" value="InterPro"/>
</dbReference>
<dbReference type="Proteomes" id="UP001175211">
    <property type="component" value="Unassembled WGS sequence"/>
</dbReference>
<dbReference type="RefSeq" id="XP_060322439.1">
    <property type="nucleotide sequence ID" value="XM_060468229.1"/>
</dbReference>
<keyword evidence="4 6" id="KW-1133">Transmembrane helix</keyword>
<comment type="caution">
    <text evidence="8">The sequence shown here is derived from an EMBL/GenBank/DDBJ whole genome shotgun (WGS) entry which is preliminary data.</text>
</comment>
<organism evidence="8 9">
    <name type="scientific">Armillaria tabescens</name>
    <name type="common">Ringless honey mushroom</name>
    <name type="synonym">Agaricus tabescens</name>
    <dbReference type="NCBI Taxonomy" id="1929756"/>
    <lineage>
        <taxon>Eukaryota</taxon>
        <taxon>Fungi</taxon>
        <taxon>Dikarya</taxon>
        <taxon>Basidiomycota</taxon>
        <taxon>Agaricomycotina</taxon>
        <taxon>Agaricomycetes</taxon>
        <taxon>Agaricomycetidae</taxon>
        <taxon>Agaricales</taxon>
        <taxon>Marasmiineae</taxon>
        <taxon>Physalacriaceae</taxon>
        <taxon>Desarmillaria</taxon>
    </lineage>
</organism>
<evidence type="ECO:0000256" key="5">
    <source>
        <dbReference type="ARBA" id="ARBA00023136"/>
    </source>
</evidence>
<keyword evidence="9" id="KW-1185">Reference proteome</keyword>
<dbReference type="InterPro" id="IPR036259">
    <property type="entry name" value="MFS_trans_sf"/>
</dbReference>
<feature type="transmembrane region" description="Helical" evidence="6">
    <location>
        <begin position="418"/>
        <end position="438"/>
    </location>
</feature>
<name>A0AA39J6G8_ARMTA</name>
<reference evidence="8" key="1">
    <citation type="submission" date="2023-06" db="EMBL/GenBank/DDBJ databases">
        <authorList>
            <consortium name="Lawrence Berkeley National Laboratory"/>
            <person name="Ahrendt S."/>
            <person name="Sahu N."/>
            <person name="Indic B."/>
            <person name="Wong-Bajracharya J."/>
            <person name="Merenyi Z."/>
            <person name="Ke H.-M."/>
            <person name="Monk M."/>
            <person name="Kocsube S."/>
            <person name="Drula E."/>
            <person name="Lipzen A."/>
            <person name="Balint B."/>
            <person name="Henrissat B."/>
            <person name="Andreopoulos B."/>
            <person name="Martin F.M."/>
            <person name="Harder C.B."/>
            <person name="Rigling D."/>
            <person name="Ford K.L."/>
            <person name="Foster G.D."/>
            <person name="Pangilinan J."/>
            <person name="Papanicolaou A."/>
            <person name="Barry K."/>
            <person name="LaButti K."/>
            <person name="Viragh M."/>
            <person name="Koriabine M."/>
            <person name="Yan M."/>
            <person name="Riley R."/>
            <person name="Champramary S."/>
            <person name="Plett K.L."/>
            <person name="Tsai I.J."/>
            <person name="Slot J."/>
            <person name="Sipos G."/>
            <person name="Plett J."/>
            <person name="Nagy L.G."/>
            <person name="Grigoriev I.V."/>
        </authorList>
    </citation>
    <scope>NUCLEOTIDE SEQUENCE</scope>
    <source>
        <strain evidence="8">CCBAS 213</strain>
    </source>
</reference>
<evidence type="ECO:0000256" key="1">
    <source>
        <dbReference type="ARBA" id="ARBA00004141"/>
    </source>
</evidence>
<evidence type="ECO:0000313" key="8">
    <source>
        <dbReference type="EMBL" id="KAK0436986.1"/>
    </source>
</evidence>
<feature type="transmembrane region" description="Helical" evidence="6">
    <location>
        <begin position="59"/>
        <end position="76"/>
    </location>
</feature>
<dbReference type="PANTHER" id="PTHR43791">
    <property type="entry name" value="PERMEASE-RELATED"/>
    <property type="match status" value="1"/>
</dbReference>
<feature type="transmembrane region" description="Helical" evidence="6">
    <location>
        <begin position="100"/>
        <end position="118"/>
    </location>
</feature>
<evidence type="ECO:0000256" key="4">
    <source>
        <dbReference type="ARBA" id="ARBA00022989"/>
    </source>
</evidence>
<dbReference type="PROSITE" id="PS50850">
    <property type="entry name" value="MFS"/>
    <property type="match status" value="1"/>
</dbReference>
<evidence type="ECO:0000256" key="3">
    <source>
        <dbReference type="ARBA" id="ARBA00022692"/>
    </source>
</evidence>
<keyword evidence="2" id="KW-0813">Transport</keyword>
<protein>
    <submittedName>
        <fullName evidence="8">MFS general substrate transporter</fullName>
    </submittedName>
</protein>
<keyword evidence="3 6" id="KW-0812">Transmembrane</keyword>
<feature type="transmembrane region" description="Helical" evidence="6">
    <location>
        <begin position="450"/>
        <end position="471"/>
    </location>
</feature>
<feature type="transmembrane region" description="Helical" evidence="6">
    <location>
        <begin position="191"/>
        <end position="210"/>
    </location>
</feature>
<feature type="domain" description="Major facilitator superfamily (MFS) profile" evidence="7">
    <location>
        <begin position="63"/>
        <end position="477"/>
    </location>
</feature>
<gene>
    <name evidence="8" type="ORF">EV420DRAFT_1280905</name>
</gene>
<evidence type="ECO:0000259" key="7">
    <source>
        <dbReference type="PROSITE" id="PS50850"/>
    </source>
</evidence>
<evidence type="ECO:0000256" key="6">
    <source>
        <dbReference type="SAM" id="Phobius"/>
    </source>
</evidence>
<proteinExistence type="predicted"/>
<dbReference type="SUPFAM" id="SSF103473">
    <property type="entry name" value="MFS general substrate transporter"/>
    <property type="match status" value="1"/>
</dbReference>
<feature type="transmembrane region" description="Helical" evidence="6">
    <location>
        <begin position="388"/>
        <end position="406"/>
    </location>
</feature>
<feature type="transmembrane region" description="Helical" evidence="6">
    <location>
        <begin position="328"/>
        <end position="346"/>
    </location>
</feature>
<comment type="subcellular location">
    <subcellularLocation>
        <location evidence="1">Membrane</location>
        <topology evidence="1">Multi-pass membrane protein</topology>
    </subcellularLocation>
</comment>
<keyword evidence="5 6" id="KW-0472">Membrane</keyword>
<dbReference type="EMBL" id="JAUEPS010000118">
    <property type="protein sequence ID" value="KAK0436986.1"/>
    <property type="molecule type" value="Genomic_DNA"/>
</dbReference>
<evidence type="ECO:0000256" key="2">
    <source>
        <dbReference type="ARBA" id="ARBA00022448"/>
    </source>
</evidence>
<dbReference type="PANTHER" id="PTHR43791:SF97">
    <property type="entry name" value="ALLANTOATE TRANSPORTER, PUTATIVE (AFU_ORTHOLOGUE AFUA_1G14700)-RELATED"/>
    <property type="match status" value="1"/>
</dbReference>
<feature type="transmembrane region" description="Helical" evidence="6">
    <location>
        <begin position="358"/>
        <end position="376"/>
    </location>
</feature>
<feature type="transmembrane region" description="Helical" evidence="6">
    <location>
        <begin position="130"/>
        <end position="148"/>
    </location>
</feature>
<dbReference type="AlphaFoldDB" id="A0AA39J6G8"/>
<dbReference type="GeneID" id="85351777"/>
<dbReference type="InterPro" id="IPR011701">
    <property type="entry name" value="MFS"/>
</dbReference>
<dbReference type="Gene3D" id="1.20.1250.20">
    <property type="entry name" value="MFS general substrate transporter like domains"/>
    <property type="match status" value="1"/>
</dbReference>
<feature type="transmembrane region" description="Helical" evidence="6">
    <location>
        <begin position="154"/>
        <end position="179"/>
    </location>
</feature>
<dbReference type="Pfam" id="PF07690">
    <property type="entry name" value="MFS_1"/>
    <property type="match status" value="1"/>
</dbReference>
<feature type="transmembrane region" description="Helical" evidence="6">
    <location>
        <begin position="291"/>
        <end position="316"/>
    </location>
</feature>
<accession>A0AA39J6G8</accession>
<dbReference type="InterPro" id="IPR020846">
    <property type="entry name" value="MFS_dom"/>
</dbReference>
<sequence>MSDFKPAIETSEYHVEGPRPGFFGRILKAEPERALLDDLARMNETVLDLVVVKRIERRVDLLVIPALAVCYMFYYIDKTTLSYAAIFGIKEDLALGKTEYQWLSSVFYFGWLFWAFPTNLLMQKFPIAKYLAVNIFFWGVLLMAQATAKDFKDMMILRILSGAAESTADPAFVLITGLWYTRSQQPIRIGLWYSANGIGIALGGLLGYAIGHIKGALPSWRYEFLIIGALCSFWAIVMFTFVPDSPYYKSRWFKDEDRLVVLSRKRDDQAGADTHRVKPDQIVEAFCDPKIYLFFLLGFSSNIPNGGISNFGTLIIQGFGFDTLETSLMQIPYGFFICFCILFSVWLNTKAPKNSRTLLMIVFLLPNIIGSCMMAWGPATSKPTRLVGYWLTGSYNATFVLGLSLVSGNVGGQTKKAIANAAVFLGLCTGNIVGPFLFKTSEAPKYTTGIVGMLVANIVEVFVILALRTLFLTSNKRRDRKLAEGGVKCTAIVDDITDFANPAFRYVAVGSKFVFGHWKLTDDVTVRWL</sequence>
<feature type="transmembrane region" description="Helical" evidence="6">
    <location>
        <begin position="222"/>
        <end position="242"/>
    </location>
</feature>